<dbReference type="AlphaFoldDB" id="A0AA36NAW5"/>
<evidence type="ECO:0000313" key="1">
    <source>
        <dbReference type="EMBL" id="CAJ1400447.1"/>
    </source>
</evidence>
<accession>A0AA36NAW5</accession>
<name>A0AA36NAW5_9DINO</name>
<proteinExistence type="predicted"/>
<keyword evidence="2" id="KW-1185">Reference proteome</keyword>
<organism evidence="1 2">
    <name type="scientific">Effrenium voratum</name>
    <dbReference type="NCBI Taxonomy" id="2562239"/>
    <lineage>
        <taxon>Eukaryota</taxon>
        <taxon>Sar</taxon>
        <taxon>Alveolata</taxon>
        <taxon>Dinophyceae</taxon>
        <taxon>Suessiales</taxon>
        <taxon>Symbiodiniaceae</taxon>
        <taxon>Effrenium</taxon>
    </lineage>
</organism>
<reference evidence="1" key="1">
    <citation type="submission" date="2023-08" db="EMBL/GenBank/DDBJ databases">
        <authorList>
            <person name="Chen Y."/>
            <person name="Shah S."/>
            <person name="Dougan E. K."/>
            <person name="Thang M."/>
            <person name="Chan C."/>
        </authorList>
    </citation>
    <scope>NUCLEOTIDE SEQUENCE</scope>
</reference>
<gene>
    <name evidence="1" type="ORF">EVOR1521_LOCUS23782</name>
</gene>
<comment type="caution">
    <text evidence="1">The sequence shown here is derived from an EMBL/GenBank/DDBJ whole genome shotgun (WGS) entry which is preliminary data.</text>
</comment>
<dbReference type="EMBL" id="CAUJNA010003372">
    <property type="protein sequence ID" value="CAJ1400447.1"/>
    <property type="molecule type" value="Genomic_DNA"/>
</dbReference>
<dbReference type="PROSITE" id="PS51257">
    <property type="entry name" value="PROKAR_LIPOPROTEIN"/>
    <property type="match status" value="1"/>
</dbReference>
<dbReference type="Proteomes" id="UP001178507">
    <property type="component" value="Unassembled WGS sequence"/>
</dbReference>
<protein>
    <submittedName>
        <fullName evidence="1">Uncharacterized protein</fullName>
    </submittedName>
</protein>
<evidence type="ECO:0000313" key="2">
    <source>
        <dbReference type="Proteomes" id="UP001178507"/>
    </source>
</evidence>
<sequence length="187" mass="20345">MPDRRQLLPCLVALAIAGCFHRSFVQPSHEGRFLRKLARGAAAGKVNIDKSQDLRDFLLGEKAGAPTKAAPKAQESWTHLPVLECDEGCITAIESCLEEGCSVEAMMKLDAAIAKDEKTVKAALKKKEDAFLENFLQRSGALRAQLVAMVNRKASEPWMEQLIKAAKLAFASSKGDYPKVGALPYSS</sequence>